<name>A0A5J4X1K7_9EUKA</name>
<dbReference type="InterPro" id="IPR011009">
    <property type="entry name" value="Kinase-like_dom_sf"/>
</dbReference>
<dbReference type="Gene3D" id="3.30.200.20">
    <property type="entry name" value="Phosphorylase Kinase, domain 1"/>
    <property type="match status" value="1"/>
</dbReference>
<reference evidence="3 4" key="1">
    <citation type="submission" date="2019-03" db="EMBL/GenBank/DDBJ databases">
        <title>Single cell metagenomics reveals metabolic interactions within the superorganism composed of flagellate Streblomastix strix and complex community of Bacteroidetes bacteria on its surface.</title>
        <authorList>
            <person name="Treitli S.C."/>
            <person name="Kolisko M."/>
            <person name="Husnik F."/>
            <person name="Keeling P."/>
            <person name="Hampl V."/>
        </authorList>
    </citation>
    <scope>NUCLEOTIDE SEQUENCE [LARGE SCALE GENOMIC DNA]</scope>
    <source>
        <strain evidence="3">ST1C</strain>
    </source>
</reference>
<dbReference type="PROSITE" id="PS00107">
    <property type="entry name" value="PROTEIN_KINASE_ATP"/>
    <property type="match status" value="1"/>
</dbReference>
<dbReference type="InterPro" id="IPR017441">
    <property type="entry name" value="Protein_kinase_ATP_BS"/>
</dbReference>
<proteinExistence type="predicted"/>
<evidence type="ECO:0000256" key="1">
    <source>
        <dbReference type="PROSITE-ProRule" id="PRU10141"/>
    </source>
</evidence>
<keyword evidence="1" id="KW-0067">ATP-binding</keyword>
<dbReference type="EMBL" id="SNRW01000447">
    <property type="protein sequence ID" value="KAA6401094.1"/>
    <property type="molecule type" value="Genomic_DNA"/>
</dbReference>
<dbReference type="OrthoDB" id="5979581at2759"/>
<keyword evidence="1" id="KW-0547">Nucleotide-binding</keyword>
<dbReference type="PROSITE" id="PS50011">
    <property type="entry name" value="PROTEIN_KINASE_DOM"/>
    <property type="match status" value="1"/>
</dbReference>
<dbReference type="SUPFAM" id="SSF56112">
    <property type="entry name" value="Protein kinase-like (PK-like)"/>
    <property type="match status" value="1"/>
</dbReference>
<dbReference type="GO" id="GO:0005524">
    <property type="term" value="F:ATP binding"/>
    <property type="evidence" value="ECO:0007669"/>
    <property type="project" value="UniProtKB-UniRule"/>
</dbReference>
<evidence type="ECO:0000259" key="2">
    <source>
        <dbReference type="PROSITE" id="PS50011"/>
    </source>
</evidence>
<feature type="binding site" evidence="1">
    <location>
        <position position="49"/>
    </location>
    <ligand>
        <name>ATP</name>
        <dbReference type="ChEBI" id="CHEBI:30616"/>
    </ligand>
</feature>
<evidence type="ECO:0000313" key="4">
    <source>
        <dbReference type="Proteomes" id="UP000324800"/>
    </source>
</evidence>
<accession>A0A5J4X1K7</accession>
<feature type="domain" description="Protein kinase" evidence="2">
    <location>
        <begin position="18"/>
        <end position="110"/>
    </location>
</feature>
<dbReference type="GO" id="GO:0004672">
    <property type="term" value="F:protein kinase activity"/>
    <property type="evidence" value="ECO:0007669"/>
    <property type="project" value="InterPro"/>
</dbReference>
<dbReference type="Proteomes" id="UP000324800">
    <property type="component" value="Unassembled WGS sequence"/>
</dbReference>
<evidence type="ECO:0000313" key="3">
    <source>
        <dbReference type="EMBL" id="KAA6401094.1"/>
    </source>
</evidence>
<comment type="caution">
    <text evidence="3">The sequence shown here is derived from an EMBL/GenBank/DDBJ whole genome shotgun (WGS) entry which is preliminary data.</text>
</comment>
<sequence>MLEICPSFQSGDINKNRYTIVEQIGKGSYSAIIDGINKNQTASYHVAIKFEKINLDCPQLPNEIQVLQALTDNTHFAQFYEQGTHKKYKFIAMELLGPSLNDLVNRKKPY</sequence>
<dbReference type="InterPro" id="IPR000719">
    <property type="entry name" value="Prot_kinase_dom"/>
</dbReference>
<dbReference type="AlphaFoldDB" id="A0A5J4X1K7"/>
<protein>
    <recommendedName>
        <fullName evidence="2">Protein kinase domain-containing protein</fullName>
    </recommendedName>
</protein>
<organism evidence="3 4">
    <name type="scientific">Streblomastix strix</name>
    <dbReference type="NCBI Taxonomy" id="222440"/>
    <lineage>
        <taxon>Eukaryota</taxon>
        <taxon>Metamonada</taxon>
        <taxon>Preaxostyla</taxon>
        <taxon>Oxymonadida</taxon>
        <taxon>Streblomastigidae</taxon>
        <taxon>Streblomastix</taxon>
    </lineage>
</organism>
<gene>
    <name evidence="3" type="ORF">EZS28_003375</name>
</gene>